<dbReference type="EMBL" id="NOZP01000031">
    <property type="protein sequence ID" value="OYD16978.1"/>
    <property type="molecule type" value="Genomic_DNA"/>
</dbReference>
<keyword evidence="1" id="KW-0472">Membrane</keyword>
<reference evidence="2 3" key="1">
    <citation type="submission" date="2017-07" db="EMBL/GenBank/DDBJ databases">
        <title>Recovery of genomes from metagenomes via a dereplication, aggregation, and scoring strategy.</title>
        <authorList>
            <person name="Sieber C.M."/>
            <person name="Probst A.J."/>
            <person name="Sharrar A."/>
            <person name="Thomas B.C."/>
            <person name="Hess M."/>
            <person name="Tringe S.G."/>
            <person name="Banfield J.F."/>
        </authorList>
    </citation>
    <scope>NUCLEOTIDE SEQUENCE [LARGE SCALE GENOMIC DNA]</scope>
    <source>
        <strain evidence="2">JGI_Cruoil_03_51_56</strain>
    </source>
</reference>
<feature type="transmembrane region" description="Helical" evidence="1">
    <location>
        <begin position="59"/>
        <end position="76"/>
    </location>
</feature>
<keyword evidence="1" id="KW-1133">Transmembrane helix</keyword>
<proteinExistence type="predicted"/>
<dbReference type="AlphaFoldDB" id="A0A235BX96"/>
<keyword evidence="1" id="KW-0812">Transmembrane</keyword>
<evidence type="ECO:0000313" key="3">
    <source>
        <dbReference type="Proteomes" id="UP000215559"/>
    </source>
</evidence>
<feature type="transmembrane region" description="Helical" evidence="1">
    <location>
        <begin position="20"/>
        <end position="53"/>
    </location>
</feature>
<evidence type="ECO:0000256" key="1">
    <source>
        <dbReference type="SAM" id="Phobius"/>
    </source>
</evidence>
<organism evidence="2 3">
    <name type="scientific">candidate division WOR-3 bacterium JGI_Cruoil_03_51_56</name>
    <dbReference type="NCBI Taxonomy" id="1973747"/>
    <lineage>
        <taxon>Bacteria</taxon>
        <taxon>Bacteria division WOR-3</taxon>
    </lineage>
</organism>
<gene>
    <name evidence="2" type="ORF">CH330_01530</name>
</gene>
<dbReference type="Proteomes" id="UP000215559">
    <property type="component" value="Unassembled WGS sequence"/>
</dbReference>
<protein>
    <submittedName>
        <fullName evidence="2">Uncharacterized protein</fullName>
    </submittedName>
</protein>
<accession>A0A235BX96</accession>
<evidence type="ECO:0000313" key="2">
    <source>
        <dbReference type="EMBL" id="OYD16978.1"/>
    </source>
</evidence>
<comment type="caution">
    <text evidence="2">The sequence shown here is derived from an EMBL/GenBank/DDBJ whole genome shotgun (WGS) entry which is preliminary data.</text>
</comment>
<name>A0A235BX96_UNCW3</name>
<sequence>MVTLLERIPDISWGILGDKFPAFTTFITVALILPSVIMGFAVATIITLCMLAFLFPLNYIVSVGVMSPIILLMLSVQYKAFRRDWETLLHPMKYNPNAVEEYKQLLNS</sequence>